<dbReference type="PROSITE" id="PS00183">
    <property type="entry name" value="UBC_1"/>
    <property type="match status" value="1"/>
</dbReference>
<dbReference type="EMBL" id="JBBNAG010000009">
    <property type="protein sequence ID" value="KAK9104224.1"/>
    <property type="molecule type" value="Genomic_DNA"/>
</dbReference>
<proteinExistence type="inferred from homology"/>
<dbReference type="Pfam" id="PF00179">
    <property type="entry name" value="UQ_con"/>
    <property type="match status" value="1"/>
</dbReference>
<gene>
    <name evidence="6" type="ORF">Scep_021068</name>
</gene>
<keyword evidence="1" id="KW-0808">Transferase</keyword>
<dbReference type="Proteomes" id="UP001419268">
    <property type="component" value="Unassembled WGS sequence"/>
</dbReference>
<evidence type="ECO:0000256" key="1">
    <source>
        <dbReference type="ARBA" id="ARBA00022679"/>
    </source>
</evidence>
<comment type="caution">
    <text evidence="6">The sequence shown here is derived from an EMBL/GenBank/DDBJ whole genome shotgun (WGS) entry which is preliminary data.</text>
</comment>
<evidence type="ECO:0000313" key="6">
    <source>
        <dbReference type="EMBL" id="KAK9104224.1"/>
    </source>
</evidence>
<dbReference type="InterPro" id="IPR016135">
    <property type="entry name" value="UBQ-conjugating_enzyme/RWD"/>
</dbReference>
<feature type="domain" description="UBC core" evidence="5">
    <location>
        <begin position="1"/>
        <end position="77"/>
    </location>
</feature>
<protein>
    <recommendedName>
        <fullName evidence="5">UBC core domain-containing protein</fullName>
    </recommendedName>
</protein>
<dbReference type="PANTHER" id="PTHR24067">
    <property type="entry name" value="UBIQUITIN-CONJUGATING ENZYME E2"/>
    <property type="match status" value="1"/>
</dbReference>
<accession>A0AAP0F3Q0</accession>
<keyword evidence="7" id="KW-1185">Reference proteome</keyword>
<comment type="similarity">
    <text evidence="4">Belongs to the ubiquitin-conjugating enzyme family.</text>
</comment>
<dbReference type="PROSITE" id="PS50127">
    <property type="entry name" value="UBC_2"/>
    <property type="match status" value="1"/>
</dbReference>
<dbReference type="GO" id="GO:0016740">
    <property type="term" value="F:transferase activity"/>
    <property type="evidence" value="ECO:0007669"/>
    <property type="project" value="UniProtKB-KW"/>
</dbReference>
<evidence type="ECO:0000259" key="5">
    <source>
        <dbReference type="PROSITE" id="PS50127"/>
    </source>
</evidence>
<keyword evidence="4" id="KW-0067">ATP-binding</keyword>
<dbReference type="GO" id="GO:0005524">
    <property type="term" value="F:ATP binding"/>
    <property type="evidence" value="ECO:0007669"/>
    <property type="project" value="UniProtKB-UniRule"/>
</dbReference>
<dbReference type="InterPro" id="IPR023313">
    <property type="entry name" value="UBQ-conjugating_AS"/>
</dbReference>
<dbReference type="Gene3D" id="3.10.110.10">
    <property type="entry name" value="Ubiquitin Conjugating Enzyme"/>
    <property type="match status" value="1"/>
</dbReference>
<evidence type="ECO:0000256" key="3">
    <source>
        <dbReference type="PROSITE-ProRule" id="PRU10133"/>
    </source>
</evidence>
<dbReference type="AlphaFoldDB" id="A0AAP0F3Q0"/>
<keyword evidence="2 4" id="KW-0833">Ubl conjugation pathway</keyword>
<organism evidence="6 7">
    <name type="scientific">Stephania cephalantha</name>
    <dbReference type="NCBI Taxonomy" id="152367"/>
    <lineage>
        <taxon>Eukaryota</taxon>
        <taxon>Viridiplantae</taxon>
        <taxon>Streptophyta</taxon>
        <taxon>Embryophyta</taxon>
        <taxon>Tracheophyta</taxon>
        <taxon>Spermatophyta</taxon>
        <taxon>Magnoliopsida</taxon>
        <taxon>Ranunculales</taxon>
        <taxon>Menispermaceae</taxon>
        <taxon>Menispermoideae</taxon>
        <taxon>Cissampelideae</taxon>
        <taxon>Stephania</taxon>
    </lineage>
</organism>
<evidence type="ECO:0000256" key="2">
    <source>
        <dbReference type="ARBA" id="ARBA00022786"/>
    </source>
</evidence>
<dbReference type="InterPro" id="IPR050113">
    <property type="entry name" value="Ub_conjugating_enzyme"/>
</dbReference>
<sequence>MFHPNIYAYGSICLDILQNQWSPIYDVAAILTSIQEWAYSHCFFRANFMFLEKLGFGHIDINNSTILEARMGTPAGS</sequence>
<keyword evidence="4" id="KW-0547">Nucleotide-binding</keyword>
<dbReference type="InterPro" id="IPR000608">
    <property type="entry name" value="UBC"/>
</dbReference>
<reference evidence="6 7" key="1">
    <citation type="submission" date="2024-01" db="EMBL/GenBank/DDBJ databases">
        <title>Genome assemblies of Stephania.</title>
        <authorList>
            <person name="Yang L."/>
        </authorList>
    </citation>
    <scope>NUCLEOTIDE SEQUENCE [LARGE SCALE GENOMIC DNA]</scope>
    <source>
        <strain evidence="6">JXDWG</strain>
        <tissue evidence="6">Leaf</tissue>
    </source>
</reference>
<evidence type="ECO:0000313" key="7">
    <source>
        <dbReference type="Proteomes" id="UP001419268"/>
    </source>
</evidence>
<evidence type="ECO:0000256" key="4">
    <source>
        <dbReference type="RuleBase" id="RU362109"/>
    </source>
</evidence>
<dbReference type="SUPFAM" id="SSF54495">
    <property type="entry name" value="UBC-like"/>
    <property type="match status" value="1"/>
</dbReference>
<feature type="active site" description="Glycyl thioester intermediate" evidence="3">
    <location>
        <position position="13"/>
    </location>
</feature>
<name>A0AAP0F3Q0_9MAGN</name>